<dbReference type="Gramene" id="A06p39800.2_BraZ1">
    <property type="protein sequence ID" value="A06p39800.2_BraZ1.CDS.1"/>
    <property type="gene ID" value="A06g39800.2_BraZ1"/>
</dbReference>
<feature type="non-terminal residue" evidence="2">
    <location>
        <position position="1"/>
    </location>
</feature>
<gene>
    <name evidence="2" type="ORF">BRAPAZ1V2_A06P39800.2</name>
</gene>
<feature type="non-terminal residue" evidence="2">
    <location>
        <position position="39"/>
    </location>
</feature>
<dbReference type="Proteomes" id="UP000694005">
    <property type="component" value="Chromosome A06"/>
</dbReference>
<keyword evidence="1" id="KW-0472">Membrane</keyword>
<keyword evidence="1" id="KW-1133">Transmembrane helix</keyword>
<dbReference type="AlphaFoldDB" id="A0A8D9G742"/>
<feature type="transmembrane region" description="Helical" evidence="1">
    <location>
        <begin position="20"/>
        <end position="37"/>
    </location>
</feature>
<reference evidence="2 3" key="1">
    <citation type="submission" date="2021-07" db="EMBL/GenBank/DDBJ databases">
        <authorList>
            <consortium name="Genoscope - CEA"/>
            <person name="William W."/>
        </authorList>
    </citation>
    <scope>NUCLEOTIDE SEQUENCE [LARGE SCALE GENOMIC DNA]</scope>
</reference>
<accession>A0A8D9G742</accession>
<sequence>LSTLIQQFPWGDVSMTGVSLILSSYYVLLVILYLYLFSR</sequence>
<dbReference type="EMBL" id="LS974622">
    <property type="protein sequence ID" value="CAG7871740.1"/>
    <property type="molecule type" value="Genomic_DNA"/>
</dbReference>
<evidence type="ECO:0000313" key="2">
    <source>
        <dbReference type="EMBL" id="CAG7871740.1"/>
    </source>
</evidence>
<organism evidence="2 3">
    <name type="scientific">Brassica campestris</name>
    <name type="common">Field mustard</name>
    <dbReference type="NCBI Taxonomy" id="3711"/>
    <lineage>
        <taxon>Eukaryota</taxon>
        <taxon>Viridiplantae</taxon>
        <taxon>Streptophyta</taxon>
        <taxon>Embryophyta</taxon>
        <taxon>Tracheophyta</taxon>
        <taxon>Spermatophyta</taxon>
        <taxon>Magnoliopsida</taxon>
        <taxon>eudicotyledons</taxon>
        <taxon>Gunneridae</taxon>
        <taxon>Pentapetalae</taxon>
        <taxon>rosids</taxon>
        <taxon>malvids</taxon>
        <taxon>Brassicales</taxon>
        <taxon>Brassicaceae</taxon>
        <taxon>Brassiceae</taxon>
        <taxon>Brassica</taxon>
    </lineage>
</organism>
<name>A0A8D9G742_BRACM</name>
<proteinExistence type="predicted"/>
<evidence type="ECO:0000256" key="1">
    <source>
        <dbReference type="SAM" id="Phobius"/>
    </source>
</evidence>
<protein>
    <submittedName>
        <fullName evidence="2">Uncharacterized protein</fullName>
    </submittedName>
</protein>
<evidence type="ECO:0000313" key="3">
    <source>
        <dbReference type="Proteomes" id="UP000694005"/>
    </source>
</evidence>
<keyword evidence="1" id="KW-0812">Transmembrane</keyword>